<feature type="transmembrane region" description="Helical" evidence="5">
    <location>
        <begin position="82"/>
        <end position="103"/>
    </location>
</feature>
<dbReference type="InterPro" id="IPR007016">
    <property type="entry name" value="O-antigen_ligase-rel_domated"/>
</dbReference>
<feature type="transmembrane region" description="Helical" evidence="5">
    <location>
        <begin position="347"/>
        <end position="377"/>
    </location>
</feature>
<dbReference type="PANTHER" id="PTHR37422">
    <property type="entry name" value="TEICHURONIC ACID BIOSYNTHESIS PROTEIN TUAE"/>
    <property type="match status" value="1"/>
</dbReference>
<protein>
    <recommendedName>
        <fullName evidence="6">O-antigen ligase-related domain-containing protein</fullName>
    </recommendedName>
</protein>
<name>A0A1F8CT65_9BACT</name>
<dbReference type="InterPro" id="IPR051533">
    <property type="entry name" value="WaaL-like"/>
</dbReference>
<evidence type="ECO:0000259" key="6">
    <source>
        <dbReference type="Pfam" id="PF04932"/>
    </source>
</evidence>
<feature type="transmembrane region" description="Helical" evidence="5">
    <location>
        <begin position="191"/>
        <end position="220"/>
    </location>
</feature>
<comment type="caution">
    <text evidence="7">The sequence shown here is derived from an EMBL/GenBank/DDBJ whole genome shotgun (WGS) entry which is preliminary data.</text>
</comment>
<keyword evidence="3 5" id="KW-1133">Transmembrane helix</keyword>
<evidence type="ECO:0000256" key="2">
    <source>
        <dbReference type="ARBA" id="ARBA00022692"/>
    </source>
</evidence>
<feature type="domain" description="O-antigen ligase-related" evidence="6">
    <location>
        <begin position="192"/>
        <end position="326"/>
    </location>
</feature>
<reference evidence="7 8" key="1">
    <citation type="journal article" date="2016" name="Nat. Commun.">
        <title>Thousands of microbial genomes shed light on interconnected biogeochemical processes in an aquifer system.</title>
        <authorList>
            <person name="Anantharaman K."/>
            <person name="Brown C.T."/>
            <person name="Hug L.A."/>
            <person name="Sharon I."/>
            <person name="Castelle C.J."/>
            <person name="Probst A.J."/>
            <person name="Thomas B.C."/>
            <person name="Singh A."/>
            <person name="Wilkins M.J."/>
            <person name="Karaoz U."/>
            <person name="Brodie E.L."/>
            <person name="Williams K.H."/>
            <person name="Hubbard S.S."/>
            <person name="Banfield J.F."/>
        </authorList>
    </citation>
    <scope>NUCLEOTIDE SEQUENCE [LARGE SCALE GENOMIC DNA]</scope>
</reference>
<dbReference type="AlphaFoldDB" id="A0A1F8CT65"/>
<gene>
    <name evidence="7" type="ORF">A2382_01145</name>
</gene>
<sequence length="382" mass="43149">MLKSLIFVWFVVFSFGQLPAMFMERYVNFPFKLHPLDLVTGLIFIVGLKNIGKDMLMRLFLIAIVLFGGSMIWFSVLSWNDFAIGFLYLVRIVSYLGLGVVVNRLYGQRVQNKILIYRSLILVSFAGLFFGWVQYFWFFDLISLKYFGWDDHLGRMTSVFLDPAFFGLILVFGMILLLARGKKLSKKLIVLLGFFLIGLGLTYSRASFLGLLGGLGYLIVKMPRKLMIIFFLMLFVLLLPFLPHKTGEGVNLTRTKSIFLKVENTKEGVEMISRSPVFGVGVNNVCALRKLVFLNNLLGSHSCGGYDNSFVFILATTGVVGFLIFIYEMRWVLAETSADGFGLAFKAAIISLFIHANFTNSIVYPWVLGYVVLLGAISRKNS</sequence>
<dbReference type="STRING" id="1802538.A2382_01145"/>
<feature type="transmembrane region" description="Helical" evidence="5">
    <location>
        <begin position="55"/>
        <end position="76"/>
    </location>
</feature>
<proteinExistence type="predicted"/>
<evidence type="ECO:0000256" key="4">
    <source>
        <dbReference type="ARBA" id="ARBA00023136"/>
    </source>
</evidence>
<evidence type="ECO:0000256" key="1">
    <source>
        <dbReference type="ARBA" id="ARBA00004141"/>
    </source>
</evidence>
<feature type="transmembrane region" description="Helical" evidence="5">
    <location>
        <begin position="159"/>
        <end position="179"/>
    </location>
</feature>
<keyword evidence="2 5" id="KW-0812">Transmembrane</keyword>
<keyword evidence="4 5" id="KW-0472">Membrane</keyword>
<feature type="transmembrane region" description="Helical" evidence="5">
    <location>
        <begin position="30"/>
        <end position="48"/>
    </location>
</feature>
<feature type="transmembrane region" description="Helical" evidence="5">
    <location>
        <begin position="310"/>
        <end position="327"/>
    </location>
</feature>
<dbReference type="PANTHER" id="PTHR37422:SF13">
    <property type="entry name" value="LIPOPOLYSACCHARIDE BIOSYNTHESIS PROTEIN PA4999-RELATED"/>
    <property type="match status" value="1"/>
</dbReference>
<comment type="subcellular location">
    <subcellularLocation>
        <location evidence="1">Membrane</location>
        <topology evidence="1">Multi-pass membrane protein</topology>
    </subcellularLocation>
</comment>
<dbReference type="GO" id="GO:0016020">
    <property type="term" value="C:membrane"/>
    <property type="evidence" value="ECO:0007669"/>
    <property type="project" value="UniProtKB-SubCell"/>
</dbReference>
<feature type="transmembrane region" description="Helical" evidence="5">
    <location>
        <begin position="226"/>
        <end position="242"/>
    </location>
</feature>
<organism evidence="7 8">
    <name type="scientific">Candidatus Woesebacteria bacterium RIFOXYB1_FULL_38_16</name>
    <dbReference type="NCBI Taxonomy" id="1802538"/>
    <lineage>
        <taxon>Bacteria</taxon>
        <taxon>Candidatus Woeseibacteriota</taxon>
    </lineage>
</organism>
<dbReference type="Proteomes" id="UP000178999">
    <property type="component" value="Unassembled WGS sequence"/>
</dbReference>
<dbReference type="EMBL" id="MGHY01000015">
    <property type="protein sequence ID" value="OGM79461.1"/>
    <property type="molecule type" value="Genomic_DNA"/>
</dbReference>
<dbReference type="Pfam" id="PF04932">
    <property type="entry name" value="Wzy_C"/>
    <property type="match status" value="1"/>
</dbReference>
<evidence type="ECO:0000256" key="5">
    <source>
        <dbReference type="SAM" id="Phobius"/>
    </source>
</evidence>
<evidence type="ECO:0000256" key="3">
    <source>
        <dbReference type="ARBA" id="ARBA00022989"/>
    </source>
</evidence>
<evidence type="ECO:0000313" key="7">
    <source>
        <dbReference type="EMBL" id="OGM79461.1"/>
    </source>
</evidence>
<evidence type="ECO:0000313" key="8">
    <source>
        <dbReference type="Proteomes" id="UP000178999"/>
    </source>
</evidence>
<accession>A0A1F8CT65</accession>
<feature type="transmembrane region" description="Helical" evidence="5">
    <location>
        <begin position="115"/>
        <end position="139"/>
    </location>
</feature>